<dbReference type="EMBL" id="JACDQQ010002698">
    <property type="protein sequence ID" value="MBA0088825.1"/>
    <property type="molecule type" value="Genomic_DNA"/>
</dbReference>
<evidence type="ECO:0000313" key="10">
    <source>
        <dbReference type="Proteomes" id="UP000567293"/>
    </source>
</evidence>
<sequence length="663" mass="72808">MAYSAKSLSEFNALAQMAAAGDLPNVSSIGTIPSSVPVPFRDTLFSTRLDWTESSRTQWFARASLDRNNTRNDLLQQGALPSTGATTTSNYYNILVNNRFEFSPSWLATLTLEASGFHHTKVRNSELGQAFNFPFTVSFLTTSGLETFGDNQFATAITAFPIERDQQKYQFRYDVSRAAGRHAVRLGVNLIHEPVLRGELTGNRETVFTYPQDPSFYVSNPAVLGTCASSNPDANCPAVHTTGPLDGSFSQSIRRLGLYAEDSWRATPSFTLNAGLRYDTTFGLFIASGHDQSLNPALAGNGVVSGIPRDYRKAIAPRLGVAFAPHGSPRTVLRAGIGMYYNDLAQNGWVDAFTAVNNFNLANDTSTPALIDPNYHTPYALMASAAYEHELGNNWRLSLSYEHQQGMHQYRRYEYPVFSLFRSDNRSIYNGLAVQMQHSFAHRFELTANYVLAHATTWGATVGELFDYVNGVSNVHDPFGPGDHGPSGEDIRHRVVLIGVLQLPWKFEASTLAQFESARPYTMTTPFDVNGDGVANDRAVVNGLPTTLDEFRGSPFYQVDVRISRNIVLGERATLRPFAEFFNLFNRQNPGNNYVPDISALPTPVNNLANATAFCLDVACTQTKPITSLNQLRVPAGALGDFFGPGTTVGIPFAAQLGLQLSF</sequence>
<evidence type="ECO:0000313" key="9">
    <source>
        <dbReference type="EMBL" id="MBA0088825.1"/>
    </source>
</evidence>
<protein>
    <submittedName>
        <fullName evidence="9">TonB-dependent receptor</fullName>
    </submittedName>
</protein>
<dbReference type="GO" id="GO:0044718">
    <property type="term" value="P:siderophore transmembrane transport"/>
    <property type="evidence" value="ECO:0007669"/>
    <property type="project" value="TreeGrafter"/>
</dbReference>
<evidence type="ECO:0000256" key="1">
    <source>
        <dbReference type="ARBA" id="ARBA00004571"/>
    </source>
</evidence>
<dbReference type="Proteomes" id="UP000567293">
    <property type="component" value="Unassembled WGS sequence"/>
</dbReference>
<dbReference type="PANTHER" id="PTHR30069:SF29">
    <property type="entry name" value="HEMOGLOBIN AND HEMOGLOBIN-HAPTOGLOBIN-BINDING PROTEIN 1-RELATED"/>
    <property type="match status" value="1"/>
</dbReference>
<keyword evidence="10" id="KW-1185">Reference proteome</keyword>
<keyword evidence="2" id="KW-0813">Transport</keyword>
<dbReference type="InterPro" id="IPR039426">
    <property type="entry name" value="TonB-dep_rcpt-like"/>
</dbReference>
<name>A0A7V8NX43_9BACT</name>
<keyword evidence="7" id="KW-0998">Cell outer membrane</keyword>
<organism evidence="9 10">
    <name type="scientific">Candidatus Acidiferrum panamense</name>
    <dbReference type="NCBI Taxonomy" id="2741543"/>
    <lineage>
        <taxon>Bacteria</taxon>
        <taxon>Pseudomonadati</taxon>
        <taxon>Acidobacteriota</taxon>
        <taxon>Terriglobia</taxon>
        <taxon>Candidatus Acidiferrales</taxon>
        <taxon>Candidatus Acidiferrum</taxon>
    </lineage>
</organism>
<accession>A0A7V8NX43</accession>
<reference evidence="9" key="1">
    <citation type="submission" date="2020-06" db="EMBL/GenBank/DDBJ databases">
        <title>Legume-microbial interactions unlock mineral nutrients during tropical forest succession.</title>
        <authorList>
            <person name="Epihov D.Z."/>
        </authorList>
    </citation>
    <scope>NUCLEOTIDE SEQUENCE [LARGE SCALE GENOMIC DNA]</scope>
    <source>
        <strain evidence="9">Pan2503</strain>
    </source>
</reference>
<keyword evidence="4" id="KW-0812">Transmembrane</keyword>
<dbReference type="SUPFAM" id="SSF56935">
    <property type="entry name" value="Porins"/>
    <property type="match status" value="1"/>
</dbReference>
<proteinExistence type="predicted"/>
<dbReference type="InterPro" id="IPR036942">
    <property type="entry name" value="Beta-barrel_TonB_sf"/>
</dbReference>
<gene>
    <name evidence="9" type="ORF">HRJ53_27875</name>
</gene>
<evidence type="ECO:0000259" key="8">
    <source>
        <dbReference type="Pfam" id="PF25183"/>
    </source>
</evidence>
<dbReference type="GO" id="GO:0015344">
    <property type="term" value="F:siderophore uptake transmembrane transporter activity"/>
    <property type="evidence" value="ECO:0007669"/>
    <property type="project" value="TreeGrafter"/>
</dbReference>
<evidence type="ECO:0000256" key="7">
    <source>
        <dbReference type="ARBA" id="ARBA00023237"/>
    </source>
</evidence>
<keyword evidence="6" id="KW-0472">Membrane</keyword>
<evidence type="ECO:0000256" key="2">
    <source>
        <dbReference type="ARBA" id="ARBA00022448"/>
    </source>
</evidence>
<evidence type="ECO:0000256" key="6">
    <source>
        <dbReference type="ARBA" id="ARBA00023136"/>
    </source>
</evidence>
<evidence type="ECO:0000256" key="4">
    <source>
        <dbReference type="ARBA" id="ARBA00022692"/>
    </source>
</evidence>
<keyword evidence="3" id="KW-1134">Transmembrane beta strand</keyword>
<dbReference type="PANTHER" id="PTHR30069">
    <property type="entry name" value="TONB-DEPENDENT OUTER MEMBRANE RECEPTOR"/>
    <property type="match status" value="1"/>
</dbReference>
<dbReference type="AlphaFoldDB" id="A0A7V8NX43"/>
<dbReference type="InterPro" id="IPR057601">
    <property type="entry name" value="Oar-like_b-barrel"/>
</dbReference>
<comment type="subcellular location">
    <subcellularLocation>
        <location evidence="1">Cell outer membrane</location>
        <topology evidence="1">Multi-pass membrane protein</topology>
    </subcellularLocation>
</comment>
<dbReference type="Pfam" id="PF25183">
    <property type="entry name" value="OMP_b-brl_4"/>
    <property type="match status" value="1"/>
</dbReference>
<dbReference type="Gene3D" id="2.40.170.20">
    <property type="entry name" value="TonB-dependent receptor, beta-barrel domain"/>
    <property type="match status" value="1"/>
</dbReference>
<keyword evidence="9" id="KW-0675">Receptor</keyword>
<dbReference type="GO" id="GO:0009279">
    <property type="term" value="C:cell outer membrane"/>
    <property type="evidence" value="ECO:0007669"/>
    <property type="project" value="UniProtKB-SubCell"/>
</dbReference>
<keyword evidence="5" id="KW-0732">Signal</keyword>
<feature type="domain" description="TonB-dependent transporter Oar-like beta-barrel" evidence="8">
    <location>
        <begin position="20"/>
        <end position="547"/>
    </location>
</feature>
<comment type="caution">
    <text evidence="9">The sequence shown here is derived from an EMBL/GenBank/DDBJ whole genome shotgun (WGS) entry which is preliminary data.</text>
</comment>
<evidence type="ECO:0000256" key="3">
    <source>
        <dbReference type="ARBA" id="ARBA00022452"/>
    </source>
</evidence>
<evidence type="ECO:0000256" key="5">
    <source>
        <dbReference type="ARBA" id="ARBA00022729"/>
    </source>
</evidence>